<gene>
    <name evidence="1" type="ORF">GGE46_003540</name>
    <name evidence="2" type="ORF">GGE57_003556</name>
</gene>
<accession>A0A7W6VB47</accession>
<evidence type="ECO:0000313" key="3">
    <source>
        <dbReference type="Proteomes" id="UP000523431"/>
    </source>
</evidence>
<comment type="caution">
    <text evidence="1">The sequence shown here is derived from an EMBL/GenBank/DDBJ whole genome shotgun (WGS) entry which is preliminary data.</text>
</comment>
<evidence type="ECO:0000313" key="2">
    <source>
        <dbReference type="EMBL" id="MBB4536799.1"/>
    </source>
</evidence>
<dbReference type="AlphaFoldDB" id="A0A7W6VB47"/>
<dbReference type="EMBL" id="JACIID010000007">
    <property type="protein sequence ID" value="MBB4536799.1"/>
    <property type="molecule type" value="Genomic_DNA"/>
</dbReference>
<name>A0A7W6VB47_RHIET</name>
<reference evidence="3 4" key="1">
    <citation type="submission" date="2020-08" db="EMBL/GenBank/DDBJ databases">
        <title>Genomic Encyclopedia of Type Strains, Phase IV (KMG-V): Genome sequencing to study the core and pangenomes of soil and plant-associated prokaryotes.</title>
        <authorList>
            <person name="Whitman W."/>
        </authorList>
    </citation>
    <scope>NUCLEOTIDE SEQUENCE [LARGE SCALE GENOMIC DNA]</scope>
    <source>
        <strain evidence="1 4">SEMIA 471</strain>
        <strain evidence="2 3">SEMIA 489</strain>
    </source>
</reference>
<dbReference type="EMBL" id="JACIHU010000007">
    <property type="protein sequence ID" value="MBB4480951.1"/>
    <property type="molecule type" value="Genomic_DNA"/>
</dbReference>
<proteinExistence type="predicted"/>
<dbReference type="Proteomes" id="UP000523431">
    <property type="component" value="Unassembled WGS sequence"/>
</dbReference>
<dbReference type="RefSeq" id="WP_312882974.1">
    <property type="nucleotide sequence ID" value="NZ_JACIHU010000007.1"/>
</dbReference>
<protein>
    <submittedName>
        <fullName evidence="1">Uncharacterized protein</fullName>
    </submittedName>
</protein>
<evidence type="ECO:0000313" key="1">
    <source>
        <dbReference type="EMBL" id="MBB4480951.1"/>
    </source>
</evidence>
<sequence length="48" mass="5193">MINDTLFGIVIVKRSDMAAKARQSGKTRRIAATTIFSPASKFSSAQYG</sequence>
<organism evidence="1 4">
    <name type="scientific">Rhizobium etli</name>
    <dbReference type="NCBI Taxonomy" id="29449"/>
    <lineage>
        <taxon>Bacteria</taxon>
        <taxon>Pseudomonadati</taxon>
        <taxon>Pseudomonadota</taxon>
        <taxon>Alphaproteobacteria</taxon>
        <taxon>Hyphomicrobiales</taxon>
        <taxon>Rhizobiaceae</taxon>
        <taxon>Rhizobium/Agrobacterium group</taxon>
        <taxon>Rhizobium</taxon>
    </lineage>
</organism>
<evidence type="ECO:0000313" key="4">
    <source>
        <dbReference type="Proteomes" id="UP000557344"/>
    </source>
</evidence>
<dbReference type="Proteomes" id="UP000557344">
    <property type="component" value="Unassembled WGS sequence"/>
</dbReference>